<dbReference type="Proteomes" id="UP000008177">
    <property type="component" value="Unplaced contigs"/>
</dbReference>
<dbReference type="EMBL" id="FQ790267">
    <property type="protein sequence ID" value="CCD43942.1"/>
    <property type="molecule type" value="Genomic_DNA"/>
</dbReference>
<sequence length="135" mass="15580">MFIKEQGADVNASMVQEVQLFLVVEARTNGTTSRVPDLTQRIILRSWNSQNINNYDSYGSETTIMQLSMNSEWDTTRKAPEEEYYVYHLLLFYLLFLENEQTATLPHVPTLRSKFVPSPRNPTSQLKLTDGSRCL</sequence>
<dbReference type="InParanoid" id="G2XTX2"/>
<gene>
    <name evidence="1" type="ORF">BofuT4_P061520.1</name>
</gene>
<proteinExistence type="predicted"/>
<dbReference type="HOGENOM" id="CLU_1885450_0_0_1"/>
<name>G2XTX2_BOTF4</name>
<accession>G2XTX2</accession>
<evidence type="ECO:0000313" key="1">
    <source>
        <dbReference type="EMBL" id="CCD43942.1"/>
    </source>
</evidence>
<dbReference type="AlphaFoldDB" id="G2XTX2"/>
<evidence type="ECO:0000313" key="2">
    <source>
        <dbReference type="Proteomes" id="UP000008177"/>
    </source>
</evidence>
<protein>
    <submittedName>
        <fullName evidence="1">Uncharacterized protein</fullName>
    </submittedName>
</protein>
<dbReference type="OrthoDB" id="10345734at2759"/>
<reference evidence="2" key="1">
    <citation type="journal article" date="2011" name="PLoS Genet.">
        <title>Genomic analysis of the necrotrophic fungal pathogens Sclerotinia sclerotiorum and Botrytis cinerea.</title>
        <authorList>
            <person name="Amselem J."/>
            <person name="Cuomo C.A."/>
            <person name="van Kan J.A."/>
            <person name="Viaud M."/>
            <person name="Benito E.P."/>
            <person name="Couloux A."/>
            <person name="Coutinho P.M."/>
            <person name="de Vries R.P."/>
            <person name="Dyer P.S."/>
            <person name="Fillinger S."/>
            <person name="Fournier E."/>
            <person name="Gout L."/>
            <person name="Hahn M."/>
            <person name="Kohn L."/>
            <person name="Lapalu N."/>
            <person name="Plummer K.M."/>
            <person name="Pradier J.M."/>
            <person name="Quevillon E."/>
            <person name="Sharon A."/>
            <person name="Simon A."/>
            <person name="ten Have A."/>
            <person name="Tudzynski B."/>
            <person name="Tudzynski P."/>
            <person name="Wincker P."/>
            <person name="Andrew M."/>
            <person name="Anthouard V."/>
            <person name="Beever R.E."/>
            <person name="Beffa R."/>
            <person name="Benoit I."/>
            <person name="Bouzid O."/>
            <person name="Brault B."/>
            <person name="Chen Z."/>
            <person name="Choquer M."/>
            <person name="Collemare J."/>
            <person name="Cotton P."/>
            <person name="Danchin E.G."/>
            <person name="Da Silva C."/>
            <person name="Gautier A."/>
            <person name="Giraud C."/>
            <person name="Giraud T."/>
            <person name="Gonzalez C."/>
            <person name="Grossetete S."/>
            <person name="Guldener U."/>
            <person name="Henrissat B."/>
            <person name="Howlett B.J."/>
            <person name="Kodira C."/>
            <person name="Kretschmer M."/>
            <person name="Lappartient A."/>
            <person name="Leroch M."/>
            <person name="Levis C."/>
            <person name="Mauceli E."/>
            <person name="Neuveglise C."/>
            <person name="Oeser B."/>
            <person name="Pearson M."/>
            <person name="Poulain J."/>
            <person name="Poussereau N."/>
            <person name="Quesneville H."/>
            <person name="Rascle C."/>
            <person name="Schumacher J."/>
            <person name="Segurens B."/>
            <person name="Sexton A."/>
            <person name="Silva E."/>
            <person name="Sirven C."/>
            <person name="Soanes D.M."/>
            <person name="Talbot N.J."/>
            <person name="Templeton M."/>
            <person name="Yandava C."/>
            <person name="Yarden O."/>
            <person name="Zeng Q."/>
            <person name="Rollins J.A."/>
            <person name="Lebrun M.H."/>
            <person name="Dickman M."/>
        </authorList>
    </citation>
    <scope>NUCLEOTIDE SEQUENCE [LARGE SCALE GENOMIC DNA]</scope>
    <source>
        <strain evidence="2">T4</strain>
    </source>
</reference>
<organism evidence="1 2">
    <name type="scientific">Botryotinia fuckeliana (strain T4)</name>
    <name type="common">Noble rot fungus</name>
    <name type="synonym">Botrytis cinerea</name>
    <dbReference type="NCBI Taxonomy" id="999810"/>
    <lineage>
        <taxon>Eukaryota</taxon>
        <taxon>Fungi</taxon>
        <taxon>Dikarya</taxon>
        <taxon>Ascomycota</taxon>
        <taxon>Pezizomycotina</taxon>
        <taxon>Leotiomycetes</taxon>
        <taxon>Helotiales</taxon>
        <taxon>Sclerotiniaceae</taxon>
        <taxon>Botrytis</taxon>
    </lineage>
</organism>